<accession>A0A9Q1LJ79</accession>
<dbReference type="CDD" id="cd00056">
    <property type="entry name" value="ENDO3c"/>
    <property type="match status" value="1"/>
</dbReference>
<evidence type="ECO:0000256" key="1">
    <source>
        <dbReference type="ARBA" id="ARBA00004240"/>
    </source>
</evidence>
<keyword evidence="4" id="KW-0325">Glycoprotein</keyword>
<dbReference type="Pfam" id="PF00730">
    <property type="entry name" value="HhH-GPD"/>
    <property type="match status" value="1"/>
</dbReference>
<dbReference type="Gene3D" id="1.10.1670.10">
    <property type="entry name" value="Helix-hairpin-Helix base-excision DNA repair enzymes (C-terminal)"/>
    <property type="match status" value="1"/>
</dbReference>
<comment type="subcellular location">
    <subcellularLocation>
        <location evidence="1">Endoplasmic reticulum</location>
    </subcellularLocation>
</comment>
<keyword evidence="9" id="KW-1185">Reference proteome</keyword>
<dbReference type="Gene3D" id="1.50.10.10">
    <property type="match status" value="2"/>
</dbReference>
<comment type="caution">
    <text evidence="8">The sequence shown here is derived from an EMBL/GenBank/DDBJ whole genome shotgun (WGS) entry which is preliminary data.</text>
</comment>
<evidence type="ECO:0000256" key="3">
    <source>
        <dbReference type="ARBA" id="ARBA00022824"/>
    </source>
</evidence>
<dbReference type="GO" id="GO:0005509">
    <property type="term" value="F:calcium ion binding"/>
    <property type="evidence" value="ECO:0007669"/>
    <property type="project" value="InterPro"/>
</dbReference>
<dbReference type="AlphaFoldDB" id="A0A9Q1LJ79"/>
<keyword evidence="5" id="KW-0378">Hydrolase</keyword>
<dbReference type="GO" id="GO:0006284">
    <property type="term" value="P:base-excision repair"/>
    <property type="evidence" value="ECO:0007669"/>
    <property type="project" value="InterPro"/>
</dbReference>
<dbReference type="Proteomes" id="UP001152561">
    <property type="component" value="Unassembled WGS sequence"/>
</dbReference>
<dbReference type="OrthoDB" id="8118055at2759"/>
<evidence type="ECO:0000256" key="5">
    <source>
        <dbReference type="RuleBase" id="RU361193"/>
    </source>
</evidence>
<dbReference type="PANTHER" id="PTHR45679:SF5">
    <property type="entry name" value="ER DEGRADATION-ENHANCING ALPHA-MANNOSIDASE-LIKE PROTEIN 1"/>
    <property type="match status" value="1"/>
</dbReference>
<dbReference type="GO" id="GO:0140097">
    <property type="term" value="F:catalytic activity, acting on DNA"/>
    <property type="evidence" value="ECO:0007669"/>
    <property type="project" value="UniProtKB-ARBA"/>
</dbReference>
<dbReference type="InterPro" id="IPR012341">
    <property type="entry name" value="6hp_glycosidase-like_sf"/>
</dbReference>
<evidence type="ECO:0000259" key="7">
    <source>
        <dbReference type="SMART" id="SM00478"/>
    </source>
</evidence>
<evidence type="ECO:0000256" key="2">
    <source>
        <dbReference type="ARBA" id="ARBA00007658"/>
    </source>
</evidence>
<sequence>MTKLRKRKKSDCRLPSPCPSSKKASSNDSEPFPDFPRPTLEECRAVRDDLLAFHGFPKEFIMYRKQRSLGPDNNIGDEDNDISGNECCKESVLDGLISTILSQNTTETNSHKAFTSLKSSFPTWESVLAADAKLVEDTIRCGGLAPTKTSCIKGILSSLFQKKGNLCLEYLRELSIEDIKRELSCFRGIGPKTVACVLMFHLQRDDFPVDTHIFQIAKTLHWVPAASDVKKTYLHLNQRIPDELKFDLNCLIYAHGKSSPNFIQLALLLCCKNISARFYHAYDNYMMHAFPHDELKPLTKTYTDSLSELGNLKLEHLPQQYNGSALTLIESLSSLSILGNYTEFEKAVIWLSENLSFDVDARINLFECNIRVLGGLVSAHILATDSTNRLVQGIYKNQLLDLAEDLGRRFLPAFNTPTGLPYAWINLKHGVIADETSETSTSGCALHALRKLWSMRSSLNLLGTTLDVATGEWIEYSSGIGAEMKSGRCFNLLTLLCRNILDMVHGYHEADMRTGIATYWQLTSLQAFWPGLQVLVGDIEAANSSHREFFKVWKKYGVLPERYLLDHQMLHPTEKYYPLRPELAESTFYLYQATKDPWYMEVGESIMNSLNAHTRVKGGFASIRDVTTMQLEDHQHSFSLQKRASICIYSLMTRFFLIKITYLQLRVIRCQLEAIGMRSFPRLLIYVMEVLSRMESR</sequence>
<dbReference type="PANTHER" id="PTHR45679">
    <property type="entry name" value="ER DEGRADATION-ENHANCING ALPHA-MANNOSIDASE-LIKE PROTEIN 2"/>
    <property type="match status" value="1"/>
</dbReference>
<dbReference type="GO" id="GO:0005975">
    <property type="term" value="P:carbohydrate metabolic process"/>
    <property type="evidence" value="ECO:0007669"/>
    <property type="project" value="InterPro"/>
</dbReference>
<reference evidence="9" key="1">
    <citation type="journal article" date="2023" name="Proc. Natl. Acad. Sci. U.S.A.">
        <title>Genomic and structural basis for evolution of tropane alkaloid biosynthesis.</title>
        <authorList>
            <person name="Wanga Y.-J."/>
            <person name="Taina T."/>
            <person name="Yua J.-Y."/>
            <person name="Lia J."/>
            <person name="Xua B."/>
            <person name="Chenc J."/>
            <person name="D'Auriad J.C."/>
            <person name="Huanga J.-P."/>
            <person name="Huanga S.-X."/>
        </authorList>
    </citation>
    <scope>NUCLEOTIDE SEQUENCE [LARGE SCALE GENOMIC DNA]</scope>
    <source>
        <strain evidence="9">cv. KIB-2019</strain>
    </source>
</reference>
<dbReference type="Gene3D" id="1.10.340.30">
    <property type="entry name" value="Hypothetical protein, domain 2"/>
    <property type="match status" value="1"/>
</dbReference>
<dbReference type="SUPFAM" id="SSF48150">
    <property type="entry name" value="DNA-glycosylase"/>
    <property type="match status" value="1"/>
</dbReference>
<dbReference type="EMBL" id="JAJAGQ010000018">
    <property type="protein sequence ID" value="KAJ8536390.1"/>
    <property type="molecule type" value="Genomic_DNA"/>
</dbReference>
<evidence type="ECO:0000313" key="9">
    <source>
        <dbReference type="Proteomes" id="UP001152561"/>
    </source>
</evidence>
<name>A0A9Q1LJ79_9SOLA</name>
<comment type="similarity">
    <text evidence="2 5">Belongs to the glycosyl hydrolase 47 family.</text>
</comment>
<dbReference type="PRINTS" id="PR00747">
    <property type="entry name" value="GLYHDRLASE47"/>
</dbReference>
<feature type="region of interest" description="Disordered" evidence="6">
    <location>
        <begin position="1"/>
        <end position="36"/>
    </location>
</feature>
<protein>
    <recommendedName>
        <fullName evidence="5">alpha-1,2-Mannosidase</fullName>
        <ecNumber evidence="5">3.2.1.-</ecNumber>
    </recommendedName>
</protein>
<gene>
    <name evidence="8" type="ORF">K7X08_034791</name>
</gene>
<dbReference type="InterPro" id="IPR036026">
    <property type="entry name" value="Seven-hairpin_glycosidases"/>
</dbReference>
<dbReference type="InterPro" id="IPR001382">
    <property type="entry name" value="Glyco_hydro_47"/>
</dbReference>
<evidence type="ECO:0000256" key="4">
    <source>
        <dbReference type="ARBA" id="ARBA00023180"/>
    </source>
</evidence>
<evidence type="ECO:0000256" key="6">
    <source>
        <dbReference type="SAM" id="MobiDB-lite"/>
    </source>
</evidence>
<dbReference type="Pfam" id="PF01532">
    <property type="entry name" value="Glyco_hydro_47"/>
    <property type="match status" value="2"/>
</dbReference>
<dbReference type="InterPro" id="IPR003265">
    <property type="entry name" value="HhH-GPD_domain"/>
</dbReference>
<dbReference type="GO" id="GO:1904380">
    <property type="term" value="P:endoplasmic reticulum mannose trimming"/>
    <property type="evidence" value="ECO:0007669"/>
    <property type="project" value="InterPro"/>
</dbReference>
<dbReference type="InterPro" id="IPR044674">
    <property type="entry name" value="EDEM1/2/3"/>
</dbReference>
<proteinExistence type="inferred from homology"/>
<dbReference type="GO" id="GO:0044322">
    <property type="term" value="C:endoplasmic reticulum quality control compartment"/>
    <property type="evidence" value="ECO:0007669"/>
    <property type="project" value="GOC"/>
</dbReference>
<organism evidence="8 9">
    <name type="scientific">Anisodus acutangulus</name>
    <dbReference type="NCBI Taxonomy" id="402998"/>
    <lineage>
        <taxon>Eukaryota</taxon>
        <taxon>Viridiplantae</taxon>
        <taxon>Streptophyta</taxon>
        <taxon>Embryophyta</taxon>
        <taxon>Tracheophyta</taxon>
        <taxon>Spermatophyta</taxon>
        <taxon>Magnoliopsida</taxon>
        <taxon>eudicotyledons</taxon>
        <taxon>Gunneridae</taxon>
        <taxon>Pentapetalae</taxon>
        <taxon>asterids</taxon>
        <taxon>lamiids</taxon>
        <taxon>Solanales</taxon>
        <taxon>Solanaceae</taxon>
        <taxon>Solanoideae</taxon>
        <taxon>Hyoscyameae</taxon>
        <taxon>Anisodus</taxon>
    </lineage>
</organism>
<dbReference type="SUPFAM" id="SSF48225">
    <property type="entry name" value="Seven-hairpin glycosidases"/>
    <property type="match status" value="1"/>
</dbReference>
<dbReference type="EC" id="3.2.1.-" evidence="5"/>
<dbReference type="SMART" id="SM00478">
    <property type="entry name" value="ENDO3c"/>
    <property type="match status" value="1"/>
</dbReference>
<dbReference type="GO" id="GO:0016020">
    <property type="term" value="C:membrane"/>
    <property type="evidence" value="ECO:0007669"/>
    <property type="project" value="InterPro"/>
</dbReference>
<evidence type="ECO:0000313" key="8">
    <source>
        <dbReference type="EMBL" id="KAJ8536390.1"/>
    </source>
</evidence>
<dbReference type="InterPro" id="IPR023170">
    <property type="entry name" value="HhH_base_excis_C"/>
</dbReference>
<keyword evidence="5" id="KW-0326">Glycosidase</keyword>
<feature type="domain" description="HhH-GPD" evidence="7">
    <location>
        <begin position="101"/>
        <end position="258"/>
    </location>
</feature>
<dbReference type="InterPro" id="IPR011257">
    <property type="entry name" value="DNA_glycosylase"/>
</dbReference>
<feature type="compositionally biased region" description="Basic residues" evidence="6">
    <location>
        <begin position="1"/>
        <end position="10"/>
    </location>
</feature>
<keyword evidence="3" id="KW-0256">Endoplasmic reticulum</keyword>
<dbReference type="GO" id="GO:0004571">
    <property type="term" value="F:mannosyl-oligosaccharide 1,2-alpha-mannosidase activity"/>
    <property type="evidence" value="ECO:0007669"/>
    <property type="project" value="InterPro"/>
</dbReference>